<dbReference type="InterPro" id="IPR007848">
    <property type="entry name" value="Small_mtfrase_dom"/>
</dbReference>
<dbReference type="Gene3D" id="3.40.50.150">
    <property type="entry name" value="Vaccinia Virus protein VP39"/>
    <property type="match status" value="1"/>
</dbReference>
<dbReference type="GO" id="GO:0032259">
    <property type="term" value="P:methylation"/>
    <property type="evidence" value="ECO:0007669"/>
    <property type="project" value="UniProtKB-KW"/>
</dbReference>
<keyword evidence="2 4" id="KW-0808">Transferase</keyword>
<reference evidence="4 5" key="1">
    <citation type="submission" date="2014-12" db="EMBL/GenBank/DDBJ databases">
        <title>Draft genome sequences of 10 type strains of Lactococcus.</title>
        <authorList>
            <person name="Sun Z."/>
            <person name="Zhong Z."/>
            <person name="Liu W."/>
            <person name="Zhang W."/>
            <person name="Zhang H."/>
        </authorList>
    </citation>
    <scope>NUCLEOTIDE SEQUENCE [LARGE SCALE GENOMIC DNA]</scope>
    <source>
        <strain evidence="4 5">DSM 20686</strain>
    </source>
</reference>
<evidence type="ECO:0000259" key="3">
    <source>
        <dbReference type="Pfam" id="PF05175"/>
    </source>
</evidence>
<keyword evidence="1 4" id="KW-0489">Methyltransferase</keyword>
<dbReference type="Pfam" id="PF05175">
    <property type="entry name" value="MTS"/>
    <property type="match status" value="1"/>
</dbReference>
<accession>A0A2A5RZR7</accession>
<dbReference type="GO" id="GO:0008757">
    <property type="term" value="F:S-adenosylmethionine-dependent methyltransferase activity"/>
    <property type="evidence" value="ECO:0007669"/>
    <property type="project" value="InterPro"/>
</dbReference>
<evidence type="ECO:0000313" key="5">
    <source>
        <dbReference type="Proteomes" id="UP000242246"/>
    </source>
</evidence>
<protein>
    <submittedName>
        <fullName evidence="4">16S rRNA methyltransferase</fullName>
    </submittedName>
</protein>
<dbReference type="PANTHER" id="PTHR47816">
    <property type="entry name" value="RIBOSOMAL RNA SMALL SUBUNIT METHYLTRANSFERASE C"/>
    <property type="match status" value="1"/>
</dbReference>
<dbReference type="InterPro" id="IPR046977">
    <property type="entry name" value="RsmC/RlmG"/>
</dbReference>
<dbReference type="SUPFAM" id="SSF53335">
    <property type="entry name" value="S-adenosyl-L-methionine-dependent methyltransferases"/>
    <property type="match status" value="1"/>
</dbReference>
<feature type="domain" description="Methyltransferase small" evidence="3">
    <location>
        <begin position="32"/>
        <end position="196"/>
    </location>
</feature>
<evidence type="ECO:0000256" key="1">
    <source>
        <dbReference type="ARBA" id="ARBA00022603"/>
    </source>
</evidence>
<dbReference type="CDD" id="cd02440">
    <property type="entry name" value="AdoMet_MTases"/>
    <property type="match status" value="1"/>
</dbReference>
<dbReference type="InterPro" id="IPR029063">
    <property type="entry name" value="SAM-dependent_MTases_sf"/>
</dbReference>
<dbReference type="Proteomes" id="UP000242246">
    <property type="component" value="Unassembled WGS sequence"/>
</dbReference>
<dbReference type="PANTHER" id="PTHR47816:SF4">
    <property type="entry name" value="RIBOSOMAL RNA SMALL SUBUNIT METHYLTRANSFERASE C"/>
    <property type="match status" value="1"/>
</dbReference>
<dbReference type="STRING" id="1348632.GCA_001591745_00970"/>
<organism evidence="4 5">
    <name type="scientific">Pseudolactococcus plantarum</name>
    <dbReference type="NCBI Taxonomy" id="1365"/>
    <lineage>
        <taxon>Bacteria</taxon>
        <taxon>Bacillati</taxon>
        <taxon>Bacillota</taxon>
        <taxon>Bacilli</taxon>
        <taxon>Lactobacillales</taxon>
        <taxon>Streptococcaceae</taxon>
        <taxon>Pseudolactococcus</taxon>
    </lineage>
</organism>
<comment type="caution">
    <text evidence="4">The sequence shown here is derived from an EMBL/GenBank/DDBJ whole genome shotgun (WGS) entry which is preliminary data.</text>
</comment>
<gene>
    <name evidence="4" type="ORF">RU87_GL001584</name>
</gene>
<dbReference type="AlphaFoldDB" id="A0A2A5RZR7"/>
<dbReference type="EMBL" id="JXJX01000007">
    <property type="protein sequence ID" value="PCS06731.1"/>
    <property type="molecule type" value="Genomic_DNA"/>
</dbReference>
<evidence type="ECO:0000313" key="4">
    <source>
        <dbReference type="EMBL" id="PCS06731.1"/>
    </source>
</evidence>
<dbReference type="RefSeq" id="WP_231860437.1">
    <property type="nucleotide sequence ID" value="NZ_JXJX01000007.1"/>
</dbReference>
<proteinExistence type="predicted"/>
<name>A0A2A5RZR7_9LACT</name>
<sequence length="204" mass="22226">MANDFQKMYFDEHPDAAHDIHQLETVLLGERLRFTTDAGVFSKKAIDFGSQVLLEAVTFEAQATLLDVGCGYGPIGITLAKAQAVVPTMIDVNLRALALAEKNATQNAVSATIFQSNLYDKVVGKFDHIVSNPPIRAGKEVVHGVISGAYEHLKENGTLTIVIQKKQGAPSAKDKMVEIFDNCEVIKKSKGYFILQSTKESETA</sequence>
<keyword evidence="5" id="KW-1185">Reference proteome</keyword>
<evidence type="ECO:0000256" key="2">
    <source>
        <dbReference type="ARBA" id="ARBA00022679"/>
    </source>
</evidence>